<evidence type="ECO:0000313" key="1">
    <source>
        <dbReference type="EMBL" id="RHN45551.1"/>
    </source>
</evidence>
<dbReference type="Proteomes" id="UP000265566">
    <property type="component" value="Chromosome 7"/>
</dbReference>
<accession>A0A396GZA7</accession>
<dbReference type="Gramene" id="rna39916">
    <property type="protein sequence ID" value="RHN45551.1"/>
    <property type="gene ID" value="gene39916"/>
</dbReference>
<proteinExistence type="predicted"/>
<organism evidence="1 2">
    <name type="scientific">Medicago truncatula</name>
    <name type="common">Barrel medic</name>
    <name type="synonym">Medicago tribuloides</name>
    <dbReference type="NCBI Taxonomy" id="3880"/>
    <lineage>
        <taxon>Eukaryota</taxon>
        <taxon>Viridiplantae</taxon>
        <taxon>Streptophyta</taxon>
        <taxon>Embryophyta</taxon>
        <taxon>Tracheophyta</taxon>
        <taxon>Spermatophyta</taxon>
        <taxon>Magnoliopsida</taxon>
        <taxon>eudicotyledons</taxon>
        <taxon>Gunneridae</taxon>
        <taxon>Pentapetalae</taxon>
        <taxon>rosids</taxon>
        <taxon>fabids</taxon>
        <taxon>Fabales</taxon>
        <taxon>Fabaceae</taxon>
        <taxon>Papilionoideae</taxon>
        <taxon>50 kb inversion clade</taxon>
        <taxon>NPAAA clade</taxon>
        <taxon>Hologalegina</taxon>
        <taxon>IRL clade</taxon>
        <taxon>Trifolieae</taxon>
        <taxon>Medicago</taxon>
    </lineage>
</organism>
<protein>
    <submittedName>
        <fullName evidence="1">Uncharacterized protein</fullName>
    </submittedName>
</protein>
<gene>
    <name evidence="1" type="ORF">MtrunA17_Chr7g0232541</name>
</gene>
<dbReference type="AlphaFoldDB" id="A0A396GZA7"/>
<comment type="caution">
    <text evidence="1">The sequence shown here is derived from an EMBL/GenBank/DDBJ whole genome shotgun (WGS) entry which is preliminary data.</text>
</comment>
<name>A0A396GZA7_MEDTR</name>
<reference evidence="2" key="1">
    <citation type="journal article" date="2018" name="Nat. Plants">
        <title>Whole-genome landscape of Medicago truncatula symbiotic genes.</title>
        <authorList>
            <person name="Pecrix Y."/>
            <person name="Staton S.E."/>
            <person name="Sallet E."/>
            <person name="Lelandais-Briere C."/>
            <person name="Moreau S."/>
            <person name="Carrere S."/>
            <person name="Blein T."/>
            <person name="Jardinaud M.F."/>
            <person name="Latrasse D."/>
            <person name="Zouine M."/>
            <person name="Zahm M."/>
            <person name="Kreplak J."/>
            <person name="Mayjonade B."/>
            <person name="Satge C."/>
            <person name="Perez M."/>
            <person name="Cauet S."/>
            <person name="Marande W."/>
            <person name="Chantry-Darmon C."/>
            <person name="Lopez-Roques C."/>
            <person name="Bouchez O."/>
            <person name="Berard A."/>
            <person name="Debelle F."/>
            <person name="Munos S."/>
            <person name="Bendahmane A."/>
            <person name="Berges H."/>
            <person name="Niebel A."/>
            <person name="Buitink J."/>
            <person name="Frugier F."/>
            <person name="Benhamed M."/>
            <person name="Crespi M."/>
            <person name="Gouzy J."/>
            <person name="Gamas P."/>
        </authorList>
    </citation>
    <scope>NUCLEOTIDE SEQUENCE [LARGE SCALE GENOMIC DNA]</scope>
    <source>
        <strain evidence="2">cv. Jemalong A17</strain>
    </source>
</reference>
<evidence type="ECO:0000313" key="2">
    <source>
        <dbReference type="Proteomes" id="UP000265566"/>
    </source>
</evidence>
<dbReference type="EMBL" id="PSQE01000007">
    <property type="protein sequence ID" value="RHN45551.1"/>
    <property type="molecule type" value="Genomic_DNA"/>
</dbReference>
<sequence>MTEVLYFEGTSSYYADDIIVNKIEEADLSLTAEENFKRKFNKFKEFF</sequence>